<reference evidence="3 4" key="1">
    <citation type="submission" date="2014-04" db="EMBL/GenBank/DDBJ databases">
        <authorList>
            <consortium name="DOE Joint Genome Institute"/>
            <person name="Kuo A."/>
            <person name="Zuccaro A."/>
            <person name="Kohler A."/>
            <person name="Nagy L.G."/>
            <person name="Floudas D."/>
            <person name="Copeland A."/>
            <person name="Barry K.W."/>
            <person name="Cichocki N."/>
            <person name="Veneault-Fourrey C."/>
            <person name="LaButti K."/>
            <person name="Lindquist E.A."/>
            <person name="Lipzen A."/>
            <person name="Lundell T."/>
            <person name="Morin E."/>
            <person name="Murat C."/>
            <person name="Sun H."/>
            <person name="Tunlid A."/>
            <person name="Henrissat B."/>
            <person name="Grigoriev I.V."/>
            <person name="Hibbett D.S."/>
            <person name="Martin F."/>
            <person name="Nordberg H.P."/>
            <person name="Cantor M.N."/>
            <person name="Hua S.X."/>
        </authorList>
    </citation>
    <scope>NUCLEOTIDE SEQUENCE [LARGE SCALE GENOMIC DNA]</scope>
    <source>
        <strain evidence="3 4">MAFF 305830</strain>
    </source>
</reference>
<dbReference type="HOGENOM" id="CLU_050573_3_0_1"/>
<dbReference type="STRING" id="933852.A0A0C2WLC9"/>
<accession>A0A0C2WLC9</accession>
<organism evidence="3 4">
    <name type="scientific">Serendipita vermifera MAFF 305830</name>
    <dbReference type="NCBI Taxonomy" id="933852"/>
    <lineage>
        <taxon>Eukaryota</taxon>
        <taxon>Fungi</taxon>
        <taxon>Dikarya</taxon>
        <taxon>Basidiomycota</taxon>
        <taxon>Agaricomycotina</taxon>
        <taxon>Agaricomycetes</taxon>
        <taxon>Sebacinales</taxon>
        <taxon>Serendipitaceae</taxon>
        <taxon>Serendipita</taxon>
    </lineage>
</organism>
<proteinExistence type="predicted"/>
<feature type="transmembrane region" description="Helical" evidence="1">
    <location>
        <begin position="70"/>
        <end position="89"/>
    </location>
</feature>
<keyword evidence="4" id="KW-1185">Reference proteome</keyword>
<feature type="transmembrane region" description="Helical" evidence="1">
    <location>
        <begin position="157"/>
        <end position="184"/>
    </location>
</feature>
<protein>
    <recommendedName>
        <fullName evidence="2">CWH43-like N-terminal domain-containing protein</fullName>
    </recommendedName>
</protein>
<evidence type="ECO:0000256" key="1">
    <source>
        <dbReference type="SAM" id="Phobius"/>
    </source>
</evidence>
<evidence type="ECO:0000259" key="2">
    <source>
        <dbReference type="Pfam" id="PF10277"/>
    </source>
</evidence>
<dbReference type="Proteomes" id="UP000054097">
    <property type="component" value="Unassembled WGS sequence"/>
</dbReference>
<dbReference type="InterPro" id="IPR019402">
    <property type="entry name" value="CWH43_N"/>
</dbReference>
<gene>
    <name evidence="3" type="ORF">M408DRAFT_330225</name>
</gene>
<dbReference type="EMBL" id="KN824301">
    <property type="protein sequence ID" value="KIM27093.1"/>
    <property type="molecule type" value="Genomic_DNA"/>
</dbReference>
<dbReference type="Pfam" id="PF10277">
    <property type="entry name" value="Frag1"/>
    <property type="match status" value="1"/>
</dbReference>
<feature type="transmembrane region" description="Helical" evidence="1">
    <location>
        <begin position="264"/>
        <end position="282"/>
    </location>
</feature>
<feature type="transmembrane region" description="Helical" evidence="1">
    <location>
        <begin position="190"/>
        <end position="215"/>
    </location>
</feature>
<sequence>MADEEKKSRIRYNGQSLKLQYLPAIASFSWLVTLIGLLAGWASLKVPRYPSQNGTIPFVSDIGAQRLKPLFIIGCIITGVSFWFTIFLMHRNRHMFSTPIPVVNSEVTTPTVSVEAASPANTAAEGGQETETTTVAPTETETKIITKARKSVRGLNAASWVALIFTSIGLLSFIMLSGFDVYIYPRIHSLFLVIFGVPLFIGLAGSITLNAIQTAAYPEHKWLRKALWIKALAATILLFITVAFSARMATAERPYDYQFDQAAILEWFTTVAADIYMLTYWYDLRHILRMQQERSVEPVEES</sequence>
<keyword evidence="1" id="KW-0472">Membrane</keyword>
<reference evidence="4" key="2">
    <citation type="submission" date="2015-01" db="EMBL/GenBank/DDBJ databases">
        <title>Evolutionary Origins and Diversification of the Mycorrhizal Mutualists.</title>
        <authorList>
            <consortium name="DOE Joint Genome Institute"/>
            <consortium name="Mycorrhizal Genomics Consortium"/>
            <person name="Kohler A."/>
            <person name="Kuo A."/>
            <person name="Nagy L.G."/>
            <person name="Floudas D."/>
            <person name="Copeland A."/>
            <person name="Barry K.W."/>
            <person name="Cichocki N."/>
            <person name="Veneault-Fourrey C."/>
            <person name="LaButti K."/>
            <person name="Lindquist E.A."/>
            <person name="Lipzen A."/>
            <person name="Lundell T."/>
            <person name="Morin E."/>
            <person name="Murat C."/>
            <person name="Riley R."/>
            <person name="Ohm R."/>
            <person name="Sun H."/>
            <person name="Tunlid A."/>
            <person name="Henrissat B."/>
            <person name="Grigoriev I.V."/>
            <person name="Hibbett D.S."/>
            <person name="Martin F."/>
        </authorList>
    </citation>
    <scope>NUCLEOTIDE SEQUENCE [LARGE SCALE GENOMIC DNA]</scope>
    <source>
        <strain evidence="4">MAFF 305830</strain>
    </source>
</reference>
<dbReference type="OrthoDB" id="10032492at2759"/>
<dbReference type="AlphaFoldDB" id="A0A0C2WLC9"/>
<keyword evidence="1" id="KW-1133">Transmembrane helix</keyword>
<keyword evidence="1" id="KW-0812">Transmembrane</keyword>
<evidence type="ECO:0000313" key="4">
    <source>
        <dbReference type="Proteomes" id="UP000054097"/>
    </source>
</evidence>
<feature type="transmembrane region" description="Helical" evidence="1">
    <location>
        <begin position="21"/>
        <end position="44"/>
    </location>
</feature>
<feature type="domain" description="CWH43-like N-terminal" evidence="2">
    <location>
        <begin position="20"/>
        <end position="287"/>
    </location>
</feature>
<evidence type="ECO:0000313" key="3">
    <source>
        <dbReference type="EMBL" id="KIM27093.1"/>
    </source>
</evidence>
<name>A0A0C2WLC9_SERVB</name>
<feature type="transmembrane region" description="Helical" evidence="1">
    <location>
        <begin position="227"/>
        <end position="244"/>
    </location>
</feature>